<feature type="compositionally biased region" description="Low complexity" evidence="7">
    <location>
        <begin position="338"/>
        <end position="359"/>
    </location>
</feature>
<dbReference type="EC" id="2.7.11.1" evidence="1"/>
<dbReference type="Gene3D" id="1.10.510.10">
    <property type="entry name" value="Transferase(Phosphotransferase) domain 1"/>
    <property type="match status" value="1"/>
</dbReference>
<dbReference type="GO" id="GO:0004674">
    <property type="term" value="F:protein serine/threonine kinase activity"/>
    <property type="evidence" value="ECO:0007669"/>
    <property type="project" value="UniProtKB-KW"/>
</dbReference>
<dbReference type="InterPro" id="IPR008271">
    <property type="entry name" value="Ser/Thr_kinase_AS"/>
</dbReference>
<keyword evidence="8" id="KW-1133">Transmembrane helix</keyword>
<proteinExistence type="predicted"/>
<dbReference type="Proteomes" id="UP000093928">
    <property type="component" value="Unassembled WGS sequence"/>
</dbReference>
<evidence type="ECO:0000256" key="4">
    <source>
        <dbReference type="ARBA" id="ARBA00022741"/>
    </source>
</evidence>
<keyword evidence="8" id="KW-0812">Transmembrane</keyword>
<reference evidence="10 11" key="1">
    <citation type="submission" date="2016-06" db="EMBL/GenBank/DDBJ databases">
        <authorList>
            <person name="Kjaerup R.B."/>
            <person name="Dalgaard T.S."/>
            <person name="Juul-Madsen H.R."/>
        </authorList>
    </citation>
    <scope>NUCLEOTIDE SEQUENCE [LARGE SCALE GENOMIC DNA]</scope>
    <source>
        <strain evidence="10 11">1165133.8</strain>
    </source>
</reference>
<evidence type="ECO:0000259" key="9">
    <source>
        <dbReference type="PROSITE" id="PS50011"/>
    </source>
</evidence>
<dbReference type="PROSITE" id="PS50011">
    <property type="entry name" value="PROTEIN_KINASE_DOM"/>
    <property type="match status" value="1"/>
</dbReference>
<dbReference type="Pfam" id="PF00069">
    <property type="entry name" value="Pkinase"/>
    <property type="match status" value="1"/>
</dbReference>
<evidence type="ECO:0000256" key="7">
    <source>
        <dbReference type="SAM" id="MobiDB-lite"/>
    </source>
</evidence>
<dbReference type="OrthoDB" id="4497069at2"/>
<gene>
    <name evidence="10" type="ORF">A5634_08935</name>
</gene>
<dbReference type="PANTHER" id="PTHR43289:SF6">
    <property type="entry name" value="SERINE_THREONINE-PROTEIN KINASE NEKL-3"/>
    <property type="match status" value="1"/>
</dbReference>
<feature type="transmembrane region" description="Helical" evidence="8">
    <location>
        <begin position="310"/>
        <end position="332"/>
    </location>
</feature>
<dbReference type="GO" id="GO:0005524">
    <property type="term" value="F:ATP binding"/>
    <property type="evidence" value="ECO:0007669"/>
    <property type="project" value="UniProtKB-KW"/>
</dbReference>
<keyword evidence="4" id="KW-0547">Nucleotide-binding</keyword>
<dbReference type="SUPFAM" id="SSF56112">
    <property type="entry name" value="Protein kinase-like (PK-like)"/>
    <property type="match status" value="1"/>
</dbReference>
<dbReference type="EMBL" id="LZLS01000195">
    <property type="protein sequence ID" value="OBK21917.1"/>
    <property type="molecule type" value="Genomic_DNA"/>
</dbReference>
<evidence type="ECO:0000256" key="5">
    <source>
        <dbReference type="ARBA" id="ARBA00022777"/>
    </source>
</evidence>
<evidence type="ECO:0000256" key="6">
    <source>
        <dbReference type="ARBA" id="ARBA00022840"/>
    </source>
</evidence>
<dbReference type="Gene3D" id="3.30.200.20">
    <property type="entry name" value="Phosphorylase Kinase, domain 1"/>
    <property type="match status" value="1"/>
</dbReference>
<feature type="compositionally biased region" description="Pro residues" evidence="7">
    <location>
        <begin position="360"/>
        <end position="369"/>
    </location>
</feature>
<keyword evidence="3" id="KW-0808">Transferase</keyword>
<sequence length="638" mass="67136">MVLHIGQQFAGYTVLRVLGAGGMGTVYLATHPRFARQDALKVLPTEYTDDAEYRARFTREADLASGLSHPHIVGIQDRGEYDGQFWISMDYVPGTDAARLLDERYQSGMPVDEVIPIVKAVASALDYAHHRGLLHRDVKPANVLLTDADGEGRRAYLADFGIARRIDDSAGLTETNVAVGTVSYAAPEQLRGDPVDSRADQYALACTTFHLLTGAPPYPDANPTVVITQHVYAPPPSISARRAELAGLDSVFIRAMAKEPSGRFDSCGEFATQLQSHVHSASQNTAPAYLVGSPTVPAPVRKAPRKRSGVLIGALTVVALLTAGGVFAGISFTHKRNTAPSTAAPSTTVSAAPTSTSTPTPTPGPPTPGPLNGAYRVNLGAATDLDGNGRGAGPATVSYGLRSACQQRGRGTDCIATASQLSGGGGLATPIVFDEIDGRWVAVAVVTDQCRAVRSEFWQVFTLEPGPDGTTLTGELTRTTSNTCRDKRPVTFTRTGDLDVDTVADPASVPPRVSSPAAALHGRYSLLRSFANGLPAQPGEAAVATACLRTGERCMSYFHGPAGDTPLIYATGGWTLNAESDYACPAGGTTHFSATARFPLPNPPQDPVQLLNGQGHQEQTGACAVNTSYTETITRIGD</sequence>
<comment type="caution">
    <text evidence="10">The sequence shown here is derived from an EMBL/GenBank/DDBJ whole genome shotgun (WGS) entry which is preliminary data.</text>
</comment>
<evidence type="ECO:0000313" key="10">
    <source>
        <dbReference type="EMBL" id="OBK21917.1"/>
    </source>
</evidence>
<protein>
    <recommendedName>
        <fullName evidence="1">non-specific serine/threonine protein kinase</fullName>
        <ecNumber evidence="1">2.7.11.1</ecNumber>
    </recommendedName>
</protein>
<accession>A0A1A3NNL5</accession>
<organism evidence="10 11">
    <name type="scientific">Mycobacterium asiaticum</name>
    <dbReference type="NCBI Taxonomy" id="1790"/>
    <lineage>
        <taxon>Bacteria</taxon>
        <taxon>Bacillati</taxon>
        <taxon>Actinomycetota</taxon>
        <taxon>Actinomycetes</taxon>
        <taxon>Mycobacteriales</taxon>
        <taxon>Mycobacteriaceae</taxon>
        <taxon>Mycobacterium</taxon>
    </lineage>
</organism>
<dbReference type="GO" id="GO:0080090">
    <property type="term" value="P:regulation of primary metabolic process"/>
    <property type="evidence" value="ECO:0007669"/>
    <property type="project" value="UniProtKB-ARBA"/>
</dbReference>
<evidence type="ECO:0000256" key="3">
    <source>
        <dbReference type="ARBA" id="ARBA00022679"/>
    </source>
</evidence>
<keyword evidence="8" id="KW-0472">Membrane</keyword>
<dbReference type="AlphaFoldDB" id="A0A1A3NNL5"/>
<dbReference type="PROSITE" id="PS00108">
    <property type="entry name" value="PROTEIN_KINASE_ST"/>
    <property type="match status" value="1"/>
</dbReference>
<dbReference type="SMART" id="SM00220">
    <property type="entry name" value="S_TKc"/>
    <property type="match status" value="1"/>
</dbReference>
<dbReference type="RefSeq" id="WP_065146233.1">
    <property type="nucleotide sequence ID" value="NZ_LZLS01000195.1"/>
</dbReference>
<feature type="region of interest" description="Disordered" evidence="7">
    <location>
        <begin position="336"/>
        <end position="372"/>
    </location>
</feature>
<evidence type="ECO:0000256" key="8">
    <source>
        <dbReference type="SAM" id="Phobius"/>
    </source>
</evidence>
<keyword evidence="6" id="KW-0067">ATP-binding</keyword>
<keyword evidence="5" id="KW-0418">Kinase</keyword>
<evidence type="ECO:0000256" key="2">
    <source>
        <dbReference type="ARBA" id="ARBA00022527"/>
    </source>
</evidence>
<evidence type="ECO:0000256" key="1">
    <source>
        <dbReference type="ARBA" id="ARBA00012513"/>
    </source>
</evidence>
<dbReference type="InterPro" id="IPR011009">
    <property type="entry name" value="Kinase-like_dom_sf"/>
</dbReference>
<dbReference type="CDD" id="cd14014">
    <property type="entry name" value="STKc_PknB_like"/>
    <property type="match status" value="1"/>
</dbReference>
<feature type="domain" description="Protein kinase" evidence="9">
    <location>
        <begin position="12"/>
        <end position="278"/>
    </location>
</feature>
<dbReference type="PANTHER" id="PTHR43289">
    <property type="entry name" value="MITOGEN-ACTIVATED PROTEIN KINASE KINASE KINASE 20-RELATED"/>
    <property type="match status" value="1"/>
</dbReference>
<name>A0A1A3NNL5_MYCAS</name>
<evidence type="ECO:0000313" key="11">
    <source>
        <dbReference type="Proteomes" id="UP000093928"/>
    </source>
</evidence>
<keyword evidence="2" id="KW-0723">Serine/threonine-protein kinase</keyword>
<dbReference type="InterPro" id="IPR000719">
    <property type="entry name" value="Prot_kinase_dom"/>
</dbReference>